<evidence type="ECO:0000313" key="11">
    <source>
        <dbReference type="Proteomes" id="UP000242637"/>
    </source>
</evidence>
<keyword evidence="11" id="KW-1185">Reference proteome</keyword>
<feature type="region of interest" description="Disordered" evidence="6">
    <location>
        <begin position="31"/>
        <end position="67"/>
    </location>
</feature>
<keyword evidence="2" id="KW-1003">Cell membrane</keyword>
<dbReference type="InterPro" id="IPR010432">
    <property type="entry name" value="RDD"/>
</dbReference>
<feature type="transmembrane region" description="Helical" evidence="7">
    <location>
        <begin position="213"/>
        <end position="237"/>
    </location>
</feature>
<evidence type="ECO:0000259" key="8">
    <source>
        <dbReference type="Pfam" id="PF06271"/>
    </source>
</evidence>
<dbReference type="PANTHER" id="PTHR36115:SF6">
    <property type="entry name" value="PROLINE-RICH ANTIGEN HOMOLOG"/>
    <property type="match status" value="1"/>
</dbReference>
<evidence type="ECO:0000256" key="6">
    <source>
        <dbReference type="SAM" id="MobiDB-lite"/>
    </source>
</evidence>
<keyword evidence="5 7" id="KW-0472">Membrane</keyword>
<evidence type="ECO:0000256" key="1">
    <source>
        <dbReference type="ARBA" id="ARBA00004651"/>
    </source>
</evidence>
<dbReference type="EMBL" id="LT906453">
    <property type="protein sequence ID" value="SNV21832.1"/>
    <property type="molecule type" value="Genomic_DNA"/>
</dbReference>
<dbReference type="AlphaFoldDB" id="A0A239VIA3"/>
<keyword evidence="3 7" id="KW-0812">Transmembrane</keyword>
<protein>
    <submittedName>
        <fullName evidence="10">RDD family</fullName>
    </submittedName>
</protein>
<gene>
    <name evidence="10" type="ORF">SAMEA4475696_01355</name>
</gene>
<dbReference type="InterPro" id="IPR018929">
    <property type="entry name" value="DUF2510"/>
</dbReference>
<dbReference type="Pfam" id="PF06271">
    <property type="entry name" value="RDD"/>
    <property type="match status" value="1"/>
</dbReference>
<evidence type="ECO:0000256" key="4">
    <source>
        <dbReference type="ARBA" id="ARBA00022989"/>
    </source>
</evidence>
<comment type="subcellular location">
    <subcellularLocation>
        <location evidence="1">Cell membrane</location>
        <topology evidence="1">Multi-pass membrane protein</topology>
    </subcellularLocation>
</comment>
<dbReference type="InterPro" id="IPR051791">
    <property type="entry name" value="Pra-immunoreactive"/>
</dbReference>
<evidence type="ECO:0000256" key="3">
    <source>
        <dbReference type="ARBA" id="ARBA00022692"/>
    </source>
</evidence>
<feature type="transmembrane region" description="Helical" evidence="7">
    <location>
        <begin position="97"/>
        <end position="119"/>
    </location>
</feature>
<organism evidence="10 11">
    <name type="scientific">Dermatophilus congolensis</name>
    <dbReference type="NCBI Taxonomy" id="1863"/>
    <lineage>
        <taxon>Bacteria</taxon>
        <taxon>Bacillati</taxon>
        <taxon>Actinomycetota</taxon>
        <taxon>Actinomycetes</taxon>
        <taxon>Micrococcales</taxon>
        <taxon>Dermatophilaceae</taxon>
        <taxon>Dermatophilus</taxon>
    </lineage>
</organism>
<evidence type="ECO:0000256" key="2">
    <source>
        <dbReference type="ARBA" id="ARBA00022475"/>
    </source>
</evidence>
<reference evidence="10 11" key="1">
    <citation type="submission" date="2017-06" db="EMBL/GenBank/DDBJ databases">
        <authorList>
            <consortium name="Pathogen Informatics"/>
        </authorList>
    </citation>
    <scope>NUCLEOTIDE SEQUENCE [LARGE SCALE GENOMIC DNA]</scope>
    <source>
        <strain evidence="10 11">NCTC13039</strain>
    </source>
</reference>
<evidence type="ECO:0000313" key="10">
    <source>
        <dbReference type="EMBL" id="SNV21832.1"/>
    </source>
</evidence>
<sequence length="266" mass="29050">MDARPSGWYDDPDDPELLRYWDGVLWTEHTALRRPPQNRTDQPPATPNPTPTPVVQPAVTPLTPPGGNGMLTASGAWRGMGIIAADGHELAHWWRRAVGYIIDVFVLAAIALPFLYAPISAALPQLQAWIERTVAVAQQGGTTPPEMPQELLSALANASLMLVLIRLTYEVVTVHQWGGGVGKLLLGLRVRGYGHTGTLGWAPALRRAVIKNIYSMVGGLPLLGALALGFQVASFAWPLWDKQRQALHDKIATTEVIRITRGTQQW</sequence>
<keyword evidence="4 7" id="KW-1133">Transmembrane helix</keyword>
<dbReference type="OrthoDB" id="5244233at2"/>
<dbReference type="GO" id="GO:0005886">
    <property type="term" value="C:plasma membrane"/>
    <property type="evidence" value="ECO:0007669"/>
    <property type="project" value="UniProtKB-SubCell"/>
</dbReference>
<dbReference type="PANTHER" id="PTHR36115">
    <property type="entry name" value="PROLINE-RICH ANTIGEN HOMOLOG-RELATED"/>
    <property type="match status" value="1"/>
</dbReference>
<dbReference type="KEGG" id="dco:SAMEA4475696_1355"/>
<proteinExistence type="predicted"/>
<accession>A0A239VIA3</accession>
<name>A0A239VIA3_9MICO</name>
<dbReference type="RefSeq" id="WP_034401634.1">
    <property type="nucleotide sequence ID" value="NZ_JAAFNI010000001.1"/>
</dbReference>
<feature type="domain" description="DUF2510" evidence="9">
    <location>
        <begin position="7"/>
        <end position="37"/>
    </location>
</feature>
<evidence type="ECO:0000256" key="7">
    <source>
        <dbReference type="SAM" id="Phobius"/>
    </source>
</evidence>
<evidence type="ECO:0000256" key="5">
    <source>
        <dbReference type="ARBA" id="ARBA00023136"/>
    </source>
</evidence>
<feature type="domain" description="RDD" evidence="8">
    <location>
        <begin position="90"/>
        <end position="252"/>
    </location>
</feature>
<dbReference type="Proteomes" id="UP000242637">
    <property type="component" value="Chromosome 1"/>
</dbReference>
<dbReference type="Pfam" id="PF10708">
    <property type="entry name" value="DUF2510"/>
    <property type="match status" value="1"/>
</dbReference>
<dbReference type="STRING" id="1121387.GCA_000429885_01954"/>
<feature type="compositionally biased region" description="Pro residues" evidence="6">
    <location>
        <begin position="44"/>
        <end position="54"/>
    </location>
</feature>
<evidence type="ECO:0000259" key="9">
    <source>
        <dbReference type="Pfam" id="PF10708"/>
    </source>
</evidence>
<dbReference type="GeneID" id="63459576"/>